<gene>
    <name evidence="1" type="ORF">AVEN_134269_1</name>
</gene>
<sequence length="192" mass="22627">MGIEISPTDKNIDICKKIKKSPDFEEEFLRGCLENIVKQREAEAAELKTQREAEALRQEQEFELEKIRLSNAEEINSIGSARSETARPRRELRNFMQKYDAQVADISSYLAMVQCQARTAEIEESEWVSQLMALLVLDLAQIIIKDPEEKMKDYLHIKEVLLERFKMKPETFRVNVRLQKCNYIIFRLCQYF</sequence>
<protein>
    <submittedName>
        <fullName evidence="1">Uncharacterized protein</fullName>
    </submittedName>
</protein>
<dbReference type="AlphaFoldDB" id="A0A4Y2KI35"/>
<reference evidence="1 2" key="1">
    <citation type="journal article" date="2019" name="Sci. Rep.">
        <title>Orb-weaving spider Araneus ventricosus genome elucidates the spidroin gene catalogue.</title>
        <authorList>
            <person name="Kono N."/>
            <person name="Nakamura H."/>
            <person name="Ohtoshi R."/>
            <person name="Moran D.A.P."/>
            <person name="Shinohara A."/>
            <person name="Yoshida Y."/>
            <person name="Fujiwara M."/>
            <person name="Mori M."/>
            <person name="Tomita M."/>
            <person name="Arakawa K."/>
        </authorList>
    </citation>
    <scope>NUCLEOTIDE SEQUENCE [LARGE SCALE GENOMIC DNA]</scope>
</reference>
<keyword evidence="2" id="KW-1185">Reference proteome</keyword>
<dbReference type="OrthoDB" id="6362792at2759"/>
<comment type="caution">
    <text evidence="1">The sequence shown here is derived from an EMBL/GenBank/DDBJ whole genome shotgun (WGS) entry which is preliminary data.</text>
</comment>
<name>A0A4Y2KI35_ARAVE</name>
<proteinExistence type="predicted"/>
<dbReference type="EMBL" id="BGPR01004640">
    <property type="protein sequence ID" value="GBN01689.1"/>
    <property type="molecule type" value="Genomic_DNA"/>
</dbReference>
<dbReference type="Proteomes" id="UP000499080">
    <property type="component" value="Unassembled WGS sequence"/>
</dbReference>
<evidence type="ECO:0000313" key="2">
    <source>
        <dbReference type="Proteomes" id="UP000499080"/>
    </source>
</evidence>
<evidence type="ECO:0000313" key="1">
    <source>
        <dbReference type="EMBL" id="GBN01689.1"/>
    </source>
</evidence>
<accession>A0A4Y2KI35</accession>
<organism evidence="1 2">
    <name type="scientific">Araneus ventricosus</name>
    <name type="common">Orbweaver spider</name>
    <name type="synonym">Epeira ventricosa</name>
    <dbReference type="NCBI Taxonomy" id="182803"/>
    <lineage>
        <taxon>Eukaryota</taxon>
        <taxon>Metazoa</taxon>
        <taxon>Ecdysozoa</taxon>
        <taxon>Arthropoda</taxon>
        <taxon>Chelicerata</taxon>
        <taxon>Arachnida</taxon>
        <taxon>Araneae</taxon>
        <taxon>Araneomorphae</taxon>
        <taxon>Entelegynae</taxon>
        <taxon>Araneoidea</taxon>
        <taxon>Araneidae</taxon>
        <taxon>Araneus</taxon>
    </lineage>
</organism>